<gene>
    <name evidence="9" type="ORF">A2866_00175</name>
</gene>
<evidence type="ECO:0000256" key="5">
    <source>
        <dbReference type="ARBA" id="ARBA00022842"/>
    </source>
</evidence>
<sequence length="211" mass="25095">MIEKSKIKPKRSDREETKNKEVAFKQWEIKDLLFAALGISVVLGGSILLTPNFPIVLGSIIKLIQEIKGEKVPNAKIKRTIQALEKKEIIYIEERDGTAYVHLKAWNQQILQYSLKGILDFKKRKKKWDGKWFMVLFDVPEIQRNKRDYLRRLLRKIGFYQYQKSVYLFPYECEDEIKLIKKIVESAKYMKYIIADRIEDEKQAKIFFQLS</sequence>
<reference evidence="9 10" key="1">
    <citation type="journal article" date="2016" name="Nat. Commun.">
        <title>Thousands of microbial genomes shed light on interconnected biogeochemical processes in an aquifer system.</title>
        <authorList>
            <person name="Anantharaman K."/>
            <person name="Brown C.T."/>
            <person name="Hug L.A."/>
            <person name="Sharon I."/>
            <person name="Castelle C.J."/>
            <person name="Probst A.J."/>
            <person name="Thomas B.C."/>
            <person name="Singh A."/>
            <person name="Wilkins M.J."/>
            <person name="Karaoz U."/>
            <person name="Brodie E.L."/>
            <person name="Williams K.H."/>
            <person name="Hubbard S.S."/>
            <person name="Banfield J.F."/>
        </authorList>
    </citation>
    <scope>NUCLEOTIDE SEQUENCE [LARGE SCALE GENOMIC DNA]</scope>
</reference>
<dbReference type="GO" id="GO:0043571">
    <property type="term" value="P:maintenance of CRISPR repeat elements"/>
    <property type="evidence" value="ECO:0007669"/>
    <property type="project" value="InterPro"/>
</dbReference>
<feature type="transmembrane region" description="Helical" evidence="7">
    <location>
        <begin position="32"/>
        <end position="49"/>
    </location>
</feature>
<keyword evidence="2" id="KW-0479">Metal-binding</keyword>
<dbReference type="Pfam" id="PF20803">
    <property type="entry name" value="PaaX_M"/>
    <property type="match status" value="1"/>
</dbReference>
<dbReference type="InterPro" id="IPR021127">
    <property type="entry name" value="CRISPR_associated_Cas2"/>
</dbReference>
<evidence type="ECO:0000259" key="8">
    <source>
        <dbReference type="Pfam" id="PF20803"/>
    </source>
</evidence>
<evidence type="ECO:0000256" key="2">
    <source>
        <dbReference type="ARBA" id="ARBA00022723"/>
    </source>
</evidence>
<dbReference type="NCBIfam" id="TIGR01573">
    <property type="entry name" value="cas2"/>
    <property type="match status" value="1"/>
</dbReference>
<keyword evidence="1" id="KW-0540">Nuclease</keyword>
<keyword evidence="3 9" id="KW-0255">Endonuclease</keyword>
<dbReference type="GO" id="GO:0004521">
    <property type="term" value="F:RNA endonuclease activity"/>
    <property type="evidence" value="ECO:0007669"/>
    <property type="project" value="InterPro"/>
</dbReference>
<feature type="domain" description="Transcriptional repressor PaaX-like central Cas2-like" evidence="8">
    <location>
        <begin position="126"/>
        <end position="205"/>
    </location>
</feature>
<evidence type="ECO:0000313" key="9">
    <source>
        <dbReference type="EMBL" id="OGK21175.1"/>
    </source>
</evidence>
<keyword evidence="4" id="KW-0378">Hydrolase</keyword>
<dbReference type="SUPFAM" id="SSF143430">
    <property type="entry name" value="TTP0101/SSO1404-like"/>
    <property type="match status" value="1"/>
</dbReference>
<evidence type="ECO:0000256" key="7">
    <source>
        <dbReference type="SAM" id="Phobius"/>
    </source>
</evidence>
<evidence type="ECO:0000313" key="10">
    <source>
        <dbReference type="Proteomes" id="UP000177026"/>
    </source>
</evidence>
<evidence type="ECO:0000256" key="3">
    <source>
        <dbReference type="ARBA" id="ARBA00022759"/>
    </source>
</evidence>
<keyword evidence="7" id="KW-1133">Transmembrane helix</keyword>
<keyword evidence="5" id="KW-0460">Magnesium</keyword>
<evidence type="ECO:0000256" key="6">
    <source>
        <dbReference type="ARBA" id="ARBA00023118"/>
    </source>
</evidence>
<evidence type="ECO:0000256" key="1">
    <source>
        <dbReference type="ARBA" id="ARBA00022722"/>
    </source>
</evidence>
<keyword evidence="7" id="KW-0812">Transmembrane</keyword>
<dbReference type="Proteomes" id="UP000177026">
    <property type="component" value="Unassembled WGS sequence"/>
</dbReference>
<dbReference type="InterPro" id="IPR048846">
    <property type="entry name" value="PaaX-like_central"/>
</dbReference>
<keyword evidence="7" id="KW-0472">Membrane</keyword>
<accession>A0A1F7GQR9</accession>
<protein>
    <submittedName>
        <fullName evidence="9">CRISPR-associated endonuclease Cas2</fullName>
    </submittedName>
</protein>
<comment type="caution">
    <text evidence="9">The sequence shown here is derived from an EMBL/GenBank/DDBJ whole genome shotgun (WGS) entry which is preliminary data.</text>
</comment>
<dbReference type="EMBL" id="MFZI01000020">
    <property type="protein sequence ID" value="OGK21175.1"/>
    <property type="molecule type" value="Genomic_DNA"/>
</dbReference>
<proteinExistence type="predicted"/>
<name>A0A1F7GQR9_9BACT</name>
<keyword evidence="6" id="KW-0051">Antiviral defense</keyword>
<evidence type="ECO:0000256" key="4">
    <source>
        <dbReference type="ARBA" id="ARBA00022801"/>
    </source>
</evidence>
<organism evidence="9 10">
    <name type="scientific">Candidatus Roizmanbacteria bacterium RIFCSPHIGHO2_01_FULL_39_8</name>
    <dbReference type="NCBI Taxonomy" id="1802033"/>
    <lineage>
        <taxon>Bacteria</taxon>
        <taxon>Candidatus Roizmaniibacteriota</taxon>
    </lineage>
</organism>
<dbReference type="AlphaFoldDB" id="A0A1F7GQR9"/>
<dbReference type="Gene3D" id="3.30.70.2650">
    <property type="match status" value="1"/>
</dbReference>